<keyword evidence="1" id="KW-0472">Membrane</keyword>
<dbReference type="CDD" id="cd01610">
    <property type="entry name" value="PAP2_like"/>
    <property type="match status" value="1"/>
</dbReference>
<reference evidence="4 5" key="1">
    <citation type="submission" date="2016-10" db="EMBL/GenBank/DDBJ databases">
        <authorList>
            <person name="de Groot N.N."/>
        </authorList>
    </citation>
    <scope>NUCLEOTIDE SEQUENCE [LARGE SCALE GENOMIC DNA]</scope>
    <source>
        <strain evidence="4 5">LMG 23650</strain>
    </source>
</reference>
<name>A0A1I3FR78_9BURK</name>
<gene>
    <name evidence="4" type="ORF">SAMN05192543_10277</name>
</gene>
<dbReference type="InterPro" id="IPR005804">
    <property type="entry name" value="FA_desaturase_dom"/>
</dbReference>
<protein>
    <submittedName>
        <fullName evidence="4">Fatty acid desaturase</fullName>
    </submittedName>
</protein>
<keyword evidence="1" id="KW-1133">Transmembrane helix</keyword>
<evidence type="ECO:0000313" key="5">
    <source>
        <dbReference type="Proteomes" id="UP000199548"/>
    </source>
</evidence>
<organism evidence="4 5">
    <name type="scientific">Paraburkholderia megapolitana</name>
    <dbReference type="NCBI Taxonomy" id="420953"/>
    <lineage>
        <taxon>Bacteria</taxon>
        <taxon>Pseudomonadati</taxon>
        <taxon>Pseudomonadota</taxon>
        <taxon>Betaproteobacteria</taxon>
        <taxon>Burkholderiales</taxon>
        <taxon>Burkholderiaceae</taxon>
        <taxon>Paraburkholderia</taxon>
    </lineage>
</organism>
<keyword evidence="1" id="KW-0812">Transmembrane</keyword>
<dbReference type="AlphaFoldDB" id="A0A1I3FR78"/>
<dbReference type="STRING" id="420953.SAMN05192543_10277"/>
<feature type="transmembrane region" description="Helical" evidence="1">
    <location>
        <begin position="355"/>
        <end position="375"/>
    </location>
</feature>
<dbReference type="CDD" id="cd03510">
    <property type="entry name" value="Rhizobitoxine-FADS-like"/>
    <property type="match status" value="1"/>
</dbReference>
<dbReference type="GO" id="GO:0006629">
    <property type="term" value="P:lipid metabolic process"/>
    <property type="evidence" value="ECO:0007669"/>
    <property type="project" value="InterPro"/>
</dbReference>
<dbReference type="Gene3D" id="1.20.144.10">
    <property type="entry name" value="Phosphatidic acid phosphatase type 2/haloperoxidase"/>
    <property type="match status" value="1"/>
</dbReference>
<sequence length="487" mass="54273">MQTLSSSSTDSALMARPLRWLVAYLCVSGALYFLVTHVALGTVRLIQPSAIDAAVPILPATVPLYLSYLLVMPVLVWLGRARPWLLPAFFAGALATGICLVFHLFWPTEIVRPAADTGWLAWLHRIDSPLAASPSGHVALPVAITIVLAAQRQRIASVFAVWSVVLIATVLTTGQHFLVDTLWGCAVGLLAGAVTVMLARSRVNLRSMAMILLEWLCIVVTLRFALLLGNGWYDALAVVVIATRQHALFILYHDATHYHLTRRRSLNDFLINVAIGVPGTVPVEFYRPLHLAHHRHVGTALDPERRFLYQNQLWQFRPLDTVPLVRQLLGDALFINTLRTMRAYRAAGGKAPRPTMPLIAALLVWTAAGAVLVWLCPVRTLIILAVLWFGPLFTIGVLLQKLRSFAEHSGGPGATPGWLDWTYSWRVSWLGRIFVWPYHINLHLQHHRNPDVAWHGLPEQMRDDDLTLPGRHLGGLLWARAARRNET</sequence>
<dbReference type="OrthoDB" id="9800167at2"/>
<feature type="transmembrane region" description="Helical" evidence="1">
    <location>
        <begin position="85"/>
        <end position="106"/>
    </location>
</feature>
<accession>A0A1I3FR78</accession>
<proteinExistence type="predicted"/>
<feature type="transmembrane region" description="Helical" evidence="1">
    <location>
        <begin position="181"/>
        <end position="199"/>
    </location>
</feature>
<dbReference type="Pfam" id="PF01569">
    <property type="entry name" value="PAP2"/>
    <property type="match status" value="1"/>
</dbReference>
<dbReference type="Pfam" id="PF00487">
    <property type="entry name" value="FA_desaturase"/>
    <property type="match status" value="1"/>
</dbReference>
<feature type="domain" description="Fatty acid desaturase" evidence="2">
    <location>
        <begin position="231"/>
        <end position="462"/>
    </location>
</feature>
<evidence type="ECO:0000256" key="1">
    <source>
        <dbReference type="SAM" id="Phobius"/>
    </source>
</evidence>
<dbReference type="EMBL" id="FOQU01000002">
    <property type="protein sequence ID" value="SFI13684.1"/>
    <property type="molecule type" value="Genomic_DNA"/>
</dbReference>
<evidence type="ECO:0000259" key="3">
    <source>
        <dbReference type="Pfam" id="PF01569"/>
    </source>
</evidence>
<feature type="transmembrane region" description="Helical" evidence="1">
    <location>
        <begin position="211"/>
        <end position="229"/>
    </location>
</feature>
<dbReference type="InterPro" id="IPR000326">
    <property type="entry name" value="PAP2/HPO"/>
</dbReference>
<feature type="transmembrane region" description="Helical" evidence="1">
    <location>
        <begin position="60"/>
        <end position="78"/>
    </location>
</feature>
<feature type="domain" description="Phosphatidic acid phosphatase type 2/haloperoxidase" evidence="3">
    <location>
        <begin position="67"/>
        <end position="197"/>
    </location>
</feature>
<feature type="transmembrane region" description="Helical" evidence="1">
    <location>
        <begin position="155"/>
        <end position="175"/>
    </location>
</feature>
<feature type="transmembrane region" description="Helical" evidence="1">
    <location>
        <begin position="126"/>
        <end position="148"/>
    </location>
</feature>
<evidence type="ECO:0000313" key="4">
    <source>
        <dbReference type="EMBL" id="SFI13684.1"/>
    </source>
</evidence>
<evidence type="ECO:0000259" key="2">
    <source>
        <dbReference type="Pfam" id="PF00487"/>
    </source>
</evidence>
<dbReference type="Proteomes" id="UP000199548">
    <property type="component" value="Unassembled WGS sequence"/>
</dbReference>
<keyword evidence="5" id="KW-1185">Reference proteome</keyword>
<feature type="transmembrane region" description="Helical" evidence="1">
    <location>
        <begin position="21"/>
        <end position="40"/>
    </location>
</feature>
<feature type="transmembrane region" description="Helical" evidence="1">
    <location>
        <begin position="381"/>
        <end position="399"/>
    </location>
</feature>